<organism evidence="2 3">
    <name type="scientific">Colletotrichum cuscutae</name>
    <dbReference type="NCBI Taxonomy" id="1209917"/>
    <lineage>
        <taxon>Eukaryota</taxon>
        <taxon>Fungi</taxon>
        <taxon>Dikarya</taxon>
        <taxon>Ascomycota</taxon>
        <taxon>Pezizomycotina</taxon>
        <taxon>Sordariomycetes</taxon>
        <taxon>Hypocreomycetidae</taxon>
        <taxon>Glomerellales</taxon>
        <taxon>Glomerellaceae</taxon>
        <taxon>Colletotrichum</taxon>
        <taxon>Colletotrichum acutatum species complex</taxon>
    </lineage>
</organism>
<reference evidence="2" key="1">
    <citation type="submission" date="2016-11" db="EMBL/GenBank/DDBJ databases">
        <title>The genome sequence of Colletotrichum cuscutae.</title>
        <authorList>
            <person name="Baroncelli R."/>
        </authorList>
    </citation>
    <scope>NUCLEOTIDE SEQUENCE</scope>
    <source>
        <strain evidence="2">IMI 304802</strain>
    </source>
</reference>
<feature type="region of interest" description="Disordered" evidence="1">
    <location>
        <begin position="44"/>
        <end position="78"/>
    </location>
</feature>
<evidence type="ECO:0000313" key="3">
    <source>
        <dbReference type="Proteomes" id="UP001239213"/>
    </source>
</evidence>
<evidence type="ECO:0000256" key="1">
    <source>
        <dbReference type="SAM" id="MobiDB-lite"/>
    </source>
</evidence>
<name>A0AAI9XHH1_9PEZI</name>
<evidence type="ECO:0000313" key="2">
    <source>
        <dbReference type="EMBL" id="KAK1448402.1"/>
    </source>
</evidence>
<feature type="region of interest" description="Disordered" evidence="1">
    <location>
        <begin position="91"/>
        <end position="131"/>
    </location>
</feature>
<sequence>MAPRSIMTAYPHPHHRRYASPPISPSTYNPDANDILAELGLRADDSASSAGDSRTGFSTVDSGVSVNGGGSEDAIKHKKSGEEILQTRIDAGEAQLEGRSRRQRNVPHAPRQVQRQTTVDRPRGQRESHGGDWGLACVGRVRGWVCGVEMAVLNPIFDVVVLQTREGGFMGS</sequence>
<proteinExistence type="predicted"/>
<comment type="caution">
    <text evidence="2">The sequence shown here is derived from an EMBL/GenBank/DDBJ whole genome shotgun (WGS) entry which is preliminary data.</text>
</comment>
<feature type="compositionally biased region" description="Basic and acidic residues" evidence="1">
    <location>
        <begin position="118"/>
        <end position="130"/>
    </location>
</feature>
<dbReference type="AlphaFoldDB" id="A0AAI9XHH1"/>
<gene>
    <name evidence="2" type="ORF">CCUS01_11622</name>
</gene>
<protein>
    <submittedName>
        <fullName evidence="2">Uncharacterized protein</fullName>
    </submittedName>
</protein>
<keyword evidence="3" id="KW-1185">Reference proteome</keyword>
<feature type="compositionally biased region" description="Low complexity" evidence="1">
    <location>
        <begin position="46"/>
        <end position="65"/>
    </location>
</feature>
<accession>A0AAI9XHH1</accession>
<dbReference type="Proteomes" id="UP001239213">
    <property type="component" value="Unassembled WGS sequence"/>
</dbReference>
<feature type="region of interest" description="Disordered" evidence="1">
    <location>
        <begin position="1"/>
        <end position="31"/>
    </location>
</feature>
<dbReference type="EMBL" id="MPDP01000308">
    <property type="protein sequence ID" value="KAK1448402.1"/>
    <property type="molecule type" value="Genomic_DNA"/>
</dbReference>